<evidence type="ECO:0000259" key="7">
    <source>
        <dbReference type="Pfam" id="PF17827"/>
    </source>
</evidence>
<dbReference type="EMBL" id="JAMDMJ010000010">
    <property type="protein sequence ID" value="MCY9596117.1"/>
    <property type="molecule type" value="Genomic_DNA"/>
</dbReference>
<dbReference type="GO" id="GO:0032259">
    <property type="term" value="P:methylation"/>
    <property type="evidence" value="ECO:0007669"/>
    <property type="project" value="UniProtKB-KW"/>
</dbReference>
<dbReference type="InterPro" id="IPR007848">
    <property type="entry name" value="Small_mtfrase_dom"/>
</dbReference>
<organism evidence="9 10">
    <name type="scientific">Paenibacillus chitinolyticus</name>
    <dbReference type="NCBI Taxonomy" id="79263"/>
    <lineage>
        <taxon>Bacteria</taxon>
        <taxon>Bacillati</taxon>
        <taxon>Bacillota</taxon>
        <taxon>Bacilli</taxon>
        <taxon>Bacillales</taxon>
        <taxon>Paenibacillaceae</taxon>
        <taxon>Paenibacillus</taxon>
    </lineage>
</organism>
<dbReference type="InterPro" id="IPR019874">
    <property type="entry name" value="RF_methyltr_PrmC"/>
</dbReference>
<sequence length="301" mass="33214">MNRLIYQAGMSIREAYTQASSFFKERQIQDGAICAEILLQHVLGLNRTEFFFRMEEPFPAAHAEQWGEVVERKAAGEPVQYITGEQEFYGLTLRVTDAVLIPRPETELLVEEILREGSRLFPQGAPLLADIGTGSGAIPVSLLHARPDWRAAACDLSPEALEVAKGNAGQCGVGERISFYEGDLLLPCVERELPVDILVSNPPYIPAGDSPSLQPEVRDYEPHLALFGGEDGLDLYRRLAGQIPLLPRQPRLVGLEVGIHQAEAVADLLRAAGEWSEIRFVKDLAGIDRHVIAIQDPSEKE</sequence>
<feature type="binding site" evidence="5">
    <location>
        <begin position="132"/>
        <end position="136"/>
    </location>
    <ligand>
        <name>S-adenosyl-L-methionine</name>
        <dbReference type="ChEBI" id="CHEBI:59789"/>
    </ligand>
</feature>
<dbReference type="EMBL" id="CP026520">
    <property type="protein sequence ID" value="QAV16594.1"/>
    <property type="molecule type" value="Genomic_DNA"/>
</dbReference>
<evidence type="ECO:0000313" key="8">
    <source>
        <dbReference type="EMBL" id="MCY9596117.1"/>
    </source>
</evidence>
<dbReference type="InterPro" id="IPR004556">
    <property type="entry name" value="HemK-like"/>
</dbReference>
<dbReference type="InterPro" id="IPR029063">
    <property type="entry name" value="SAM-dependent_MTases_sf"/>
</dbReference>
<feature type="binding site" evidence="5">
    <location>
        <begin position="201"/>
        <end position="204"/>
    </location>
    <ligand>
        <name>substrate</name>
    </ligand>
</feature>
<dbReference type="KEGG" id="pchi:PC41400_02345"/>
<dbReference type="HAMAP" id="MF_02126">
    <property type="entry name" value="RF_methyltr_PrmC"/>
    <property type="match status" value="1"/>
</dbReference>
<comment type="similarity">
    <text evidence="5">Belongs to the protein N5-glutamine methyltransferase family. PrmC subfamily.</text>
</comment>
<comment type="catalytic activity">
    <reaction evidence="4 5">
        <text>L-glutaminyl-[peptide chain release factor] + S-adenosyl-L-methionine = N(5)-methyl-L-glutaminyl-[peptide chain release factor] + S-adenosyl-L-homocysteine + H(+)</text>
        <dbReference type="Rhea" id="RHEA:42896"/>
        <dbReference type="Rhea" id="RHEA-COMP:10271"/>
        <dbReference type="Rhea" id="RHEA-COMP:10272"/>
        <dbReference type="ChEBI" id="CHEBI:15378"/>
        <dbReference type="ChEBI" id="CHEBI:30011"/>
        <dbReference type="ChEBI" id="CHEBI:57856"/>
        <dbReference type="ChEBI" id="CHEBI:59789"/>
        <dbReference type="ChEBI" id="CHEBI:61891"/>
        <dbReference type="EC" id="2.1.1.297"/>
    </reaction>
</comment>
<dbReference type="SUPFAM" id="SSF53335">
    <property type="entry name" value="S-adenosyl-L-methionine-dependent methyltransferases"/>
    <property type="match status" value="1"/>
</dbReference>
<evidence type="ECO:0000256" key="1">
    <source>
        <dbReference type="ARBA" id="ARBA00022603"/>
    </source>
</evidence>
<keyword evidence="2 5" id="KW-0808">Transferase</keyword>
<dbReference type="Pfam" id="PF17827">
    <property type="entry name" value="PrmC_N"/>
    <property type="match status" value="1"/>
</dbReference>
<dbReference type="Gene3D" id="1.10.8.10">
    <property type="entry name" value="DNA helicase RuvA subunit, C-terminal domain"/>
    <property type="match status" value="1"/>
</dbReference>
<reference evidence="8 11" key="2">
    <citation type="submission" date="2022-05" db="EMBL/GenBank/DDBJ databases">
        <title>Genome Sequencing of Bee-Associated Microbes.</title>
        <authorList>
            <person name="Dunlap C."/>
        </authorList>
    </citation>
    <scope>NUCLEOTIDE SEQUENCE [LARGE SCALE GENOMIC DNA]</scope>
    <source>
        <strain evidence="8 11">NRRL B-23120</strain>
    </source>
</reference>
<dbReference type="Pfam" id="PF05175">
    <property type="entry name" value="MTS"/>
    <property type="match status" value="1"/>
</dbReference>
<dbReference type="NCBIfam" id="TIGR03534">
    <property type="entry name" value="RF_mod_PrmC"/>
    <property type="match status" value="1"/>
</dbReference>
<keyword evidence="3 5" id="KW-0949">S-adenosyl-L-methionine</keyword>
<evidence type="ECO:0000313" key="10">
    <source>
        <dbReference type="Proteomes" id="UP000288943"/>
    </source>
</evidence>
<keyword evidence="1 5" id="KW-0489">Methyltransferase</keyword>
<evidence type="ECO:0000313" key="11">
    <source>
        <dbReference type="Proteomes" id="UP001527202"/>
    </source>
</evidence>
<gene>
    <name evidence="5 9" type="primary">prmC</name>
    <name evidence="8" type="ORF">M5X16_10045</name>
    <name evidence="9" type="ORF">PC41400_02345</name>
</gene>
<dbReference type="InterPro" id="IPR040758">
    <property type="entry name" value="PrmC_N"/>
</dbReference>
<name>A0A410WQI2_9BACL</name>
<protein>
    <recommendedName>
        <fullName evidence="5">Release factor glutamine methyltransferase</fullName>
        <shortName evidence="5">RF MTase</shortName>
        <ecNumber evidence="5">2.1.1.297</ecNumber>
    </recommendedName>
    <alternativeName>
        <fullName evidence="5">N5-glutamine methyltransferase PrmC</fullName>
    </alternativeName>
    <alternativeName>
        <fullName evidence="5">Protein-(glutamine-N5) MTase PrmC</fullName>
    </alternativeName>
    <alternativeName>
        <fullName evidence="5">Protein-glutamine N-methyltransferase PrmC</fullName>
    </alternativeName>
</protein>
<reference evidence="9 10" key="1">
    <citation type="submission" date="2018-01" db="EMBL/GenBank/DDBJ databases">
        <title>The whole genome sequencing and assembly of Paenibacillus chitinolyticus KCCM 41400 strain.</title>
        <authorList>
            <person name="Kim J.-Y."/>
            <person name="Park M.-K."/>
            <person name="Lee Y.-J."/>
            <person name="Yi H."/>
            <person name="Bahn Y.-S."/>
            <person name="Kim J.F."/>
            <person name="Lee D.-W."/>
        </authorList>
    </citation>
    <scope>NUCLEOTIDE SEQUENCE [LARGE SCALE GENOMIC DNA]</scope>
    <source>
        <strain evidence="9 10">KCCM 41400</strain>
    </source>
</reference>
<dbReference type="RefSeq" id="WP_042233916.1">
    <property type="nucleotide sequence ID" value="NZ_CP026520.1"/>
</dbReference>
<dbReference type="GeneID" id="95373654"/>
<evidence type="ECO:0000259" key="6">
    <source>
        <dbReference type="Pfam" id="PF05175"/>
    </source>
</evidence>
<feature type="binding site" evidence="5">
    <location>
        <position position="201"/>
    </location>
    <ligand>
        <name>S-adenosyl-L-methionine</name>
        <dbReference type="ChEBI" id="CHEBI:59789"/>
    </ligand>
</feature>
<dbReference type="GO" id="GO:0003676">
    <property type="term" value="F:nucleic acid binding"/>
    <property type="evidence" value="ECO:0007669"/>
    <property type="project" value="InterPro"/>
</dbReference>
<accession>A0A410WQI2</accession>
<dbReference type="CDD" id="cd02440">
    <property type="entry name" value="AdoMet_MTases"/>
    <property type="match status" value="1"/>
</dbReference>
<evidence type="ECO:0000256" key="3">
    <source>
        <dbReference type="ARBA" id="ARBA00022691"/>
    </source>
</evidence>
<feature type="domain" description="Release factor glutamine methyltransferase N-terminal" evidence="7">
    <location>
        <begin position="14"/>
        <end position="84"/>
    </location>
</feature>
<feature type="binding site" evidence="5">
    <location>
        <position position="155"/>
    </location>
    <ligand>
        <name>S-adenosyl-L-methionine</name>
        <dbReference type="ChEBI" id="CHEBI:59789"/>
    </ligand>
</feature>
<dbReference type="OrthoDB" id="9800643at2"/>
<evidence type="ECO:0000256" key="2">
    <source>
        <dbReference type="ARBA" id="ARBA00022679"/>
    </source>
</evidence>
<evidence type="ECO:0000313" key="9">
    <source>
        <dbReference type="EMBL" id="QAV16594.1"/>
    </source>
</evidence>
<dbReference type="InterPro" id="IPR050320">
    <property type="entry name" value="N5-glutamine_MTase"/>
</dbReference>
<dbReference type="EC" id="2.1.1.297" evidence="5"/>
<feature type="domain" description="Methyltransferase small" evidence="6">
    <location>
        <begin position="128"/>
        <end position="204"/>
    </location>
</feature>
<dbReference type="GO" id="GO:0102559">
    <property type="term" value="F:peptide chain release factor N(5)-glutamine methyltransferase activity"/>
    <property type="evidence" value="ECO:0007669"/>
    <property type="project" value="UniProtKB-EC"/>
</dbReference>
<evidence type="ECO:0000256" key="5">
    <source>
        <dbReference type="HAMAP-Rule" id="MF_02126"/>
    </source>
</evidence>
<dbReference type="Proteomes" id="UP000288943">
    <property type="component" value="Chromosome"/>
</dbReference>
<evidence type="ECO:0000256" key="4">
    <source>
        <dbReference type="ARBA" id="ARBA00048391"/>
    </source>
</evidence>
<comment type="function">
    <text evidence="5">Methylates the class 1 translation termination release factors RF1/PrfA and RF2/PrfB on the glutamine residue of the universally conserved GGQ motif.</text>
</comment>
<proteinExistence type="inferred from homology"/>
<dbReference type="PANTHER" id="PTHR18895:SF74">
    <property type="entry name" value="MTRF1L RELEASE FACTOR GLUTAMINE METHYLTRANSFERASE"/>
    <property type="match status" value="1"/>
</dbReference>
<dbReference type="PROSITE" id="PS00092">
    <property type="entry name" value="N6_MTASE"/>
    <property type="match status" value="1"/>
</dbReference>
<dbReference type="NCBIfam" id="TIGR00536">
    <property type="entry name" value="hemK_fam"/>
    <property type="match status" value="1"/>
</dbReference>
<dbReference type="InterPro" id="IPR002052">
    <property type="entry name" value="DNA_methylase_N6_adenine_CS"/>
</dbReference>
<keyword evidence="11" id="KW-1185">Reference proteome</keyword>
<dbReference type="PANTHER" id="PTHR18895">
    <property type="entry name" value="HEMK METHYLTRANSFERASE"/>
    <property type="match status" value="1"/>
</dbReference>
<dbReference type="Proteomes" id="UP001527202">
    <property type="component" value="Unassembled WGS sequence"/>
</dbReference>
<dbReference type="Gene3D" id="3.40.50.150">
    <property type="entry name" value="Vaccinia Virus protein VP39"/>
    <property type="match status" value="1"/>
</dbReference>
<dbReference type="AlphaFoldDB" id="A0A410WQI2"/>
<comment type="caution">
    <text evidence="5">Lacks conserved residue(s) required for the propagation of feature annotation.</text>
</comment>